<name>A0A081C8H1_VECG1</name>
<dbReference type="EMBL" id="DF820475">
    <property type="protein sequence ID" value="GAK60876.1"/>
    <property type="molecule type" value="Genomic_DNA"/>
</dbReference>
<evidence type="ECO:0000256" key="3">
    <source>
        <dbReference type="ARBA" id="ARBA00023014"/>
    </source>
</evidence>
<dbReference type="AlphaFoldDB" id="A0A081C8H1"/>
<dbReference type="PROSITE" id="PS00198">
    <property type="entry name" value="4FE4S_FER_1"/>
    <property type="match status" value="1"/>
</dbReference>
<dbReference type="STRING" id="1499967.U27_00774"/>
<protein>
    <submittedName>
        <fullName evidence="5">Coenzyme F420 hydrogenase/dehydrogenase beta subunit domain protein</fullName>
    </submittedName>
</protein>
<dbReference type="InterPro" id="IPR009051">
    <property type="entry name" value="Helical_ferredxn"/>
</dbReference>
<reference evidence="5" key="1">
    <citation type="journal article" date="2015" name="PeerJ">
        <title>First genomic representation of candidate bacterial phylum KSB3 points to enhanced environmental sensing as a trigger of wastewater bulking.</title>
        <authorList>
            <person name="Sekiguchi Y."/>
            <person name="Ohashi A."/>
            <person name="Parks D.H."/>
            <person name="Yamauchi T."/>
            <person name="Tyson G.W."/>
            <person name="Hugenholtz P."/>
        </authorList>
    </citation>
    <scope>NUCLEOTIDE SEQUENCE [LARGE SCALE GENOMIC DNA]</scope>
</reference>
<dbReference type="InterPro" id="IPR017896">
    <property type="entry name" value="4Fe4S_Fe-S-bd"/>
</dbReference>
<feature type="domain" description="4Fe-4S ferredoxin-type" evidence="4">
    <location>
        <begin position="212"/>
        <end position="233"/>
    </location>
</feature>
<feature type="domain" description="4Fe-4S ferredoxin-type" evidence="4">
    <location>
        <begin position="264"/>
        <end position="292"/>
    </location>
</feature>
<dbReference type="InterPro" id="IPR017900">
    <property type="entry name" value="4Fe4S_Fe_S_CS"/>
</dbReference>
<dbReference type="SUPFAM" id="SSF46548">
    <property type="entry name" value="alpha-helical ferredoxin"/>
    <property type="match status" value="1"/>
</dbReference>
<keyword evidence="6" id="KW-1185">Reference proteome</keyword>
<evidence type="ECO:0000259" key="4">
    <source>
        <dbReference type="PROSITE" id="PS51379"/>
    </source>
</evidence>
<dbReference type="HOGENOM" id="CLU_063409_0_0_0"/>
<dbReference type="Gene3D" id="1.10.1060.10">
    <property type="entry name" value="Alpha-helical ferredoxin"/>
    <property type="match status" value="1"/>
</dbReference>
<dbReference type="PROSITE" id="PS51379">
    <property type="entry name" value="4FE4S_FER_2"/>
    <property type="match status" value="2"/>
</dbReference>
<organism evidence="5">
    <name type="scientific">Vecturithrix granuli</name>
    <dbReference type="NCBI Taxonomy" id="1499967"/>
    <lineage>
        <taxon>Bacteria</taxon>
        <taxon>Candidatus Moduliflexota</taxon>
        <taxon>Candidatus Vecturitrichia</taxon>
        <taxon>Candidatus Vecturitrichales</taxon>
        <taxon>Candidatus Vecturitrichaceae</taxon>
        <taxon>Candidatus Vecturithrix</taxon>
    </lineage>
</organism>
<keyword evidence="3" id="KW-0411">Iron-sulfur</keyword>
<dbReference type="eggNOG" id="COG4656">
    <property type="taxonomic scope" value="Bacteria"/>
</dbReference>
<keyword evidence="2" id="KW-0408">Iron</keyword>
<keyword evidence="1" id="KW-0479">Metal-binding</keyword>
<dbReference type="GO" id="GO:0051536">
    <property type="term" value="F:iron-sulfur cluster binding"/>
    <property type="evidence" value="ECO:0007669"/>
    <property type="project" value="UniProtKB-KW"/>
</dbReference>
<dbReference type="Proteomes" id="UP000030661">
    <property type="component" value="Unassembled WGS sequence"/>
</dbReference>
<evidence type="ECO:0000313" key="6">
    <source>
        <dbReference type="Proteomes" id="UP000030661"/>
    </source>
</evidence>
<dbReference type="GO" id="GO:0046872">
    <property type="term" value="F:metal ion binding"/>
    <property type="evidence" value="ECO:0007669"/>
    <property type="project" value="UniProtKB-KW"/>
</dbReference>
<evidence type="ECO:0000313" key="5">
    <source>
        <dbReference type="EMBL" id="GAK60876.1"/>
    </source>
</evidence>
<gene>
    <name evidence="5" type="ORF">U27_00774</name>
</gene>
<proteinExistence type="predicted"/>
<evidence type="ECO:0000256" key="2">
    <source>
        <dbReference type="ARBA" id="ARBA00023004"/>
    </source>
</evidence>
<evidence type="ECO:0000256" key="1">
    <source>
        <dbReference type="ARBA" id="ARBA00022723"/>
    </source>
</evidence>
<accession>A0A081C8H1</accession>
<sequence>MEQQLQEIARSLIVQQEIDLLIGYEQGSLPLTSRPLFIKVKGAKQPEKSVEKLAWNAFCSNNLAVFLPKYFERTPFARKHPPKPRIGIIAKGCDLRSIVTLIKEKQAPRENLVLIGVPCQGMIDRRKIEERMAGETVRDYQEQEGILNLTTGSGKTYALSKEEVLQEACRECRYPMPAGVDYLIEGTARNPAQNSYAQIEAFEAQTPQERWAYFEQEMAKCIRCYACRQACPTCWCKECFAEQTDLKWIGASTNLSDAMIFHLTRIFHQAGRCVECDACYRACPMGIDLRTFTKKIGKDVEHLFQFTPNFDPDTIPPISTFKETDSDSFITEP</sequence>